<keyword evidence="8" id="KW-1185">Reference proteome</keyword>
<comment type="caution">
    <text evidence="7">The sequence shown here is derived from an EMBL/GenBank/DDBJ whole genome shotgun (WGS) entry which is preliminary data.</text>
</comment>
<dbReference type="RefSeq" id="WP_377406275.1">
    <property type="nucleotide sequence ID" value="NZ_JBHTFQ010000011.1"/>
</dbReference>
<keyword evidence="4" id="KW-0472">Membrane</keyword>
<feature type="domain" description="Translocation and assembly module TamB C-terminal" evidence="6">
    <location>
        <begin position="928"/>
        <end position="1277"/>
    </location>
</feature>
<feature type="chain" id="PRO_5046596916" evidence="5">
    <location>
        <begin position="18"/>
        <end position="1277"/>
    </location>
</feature>
<protein>
    <submittedName>
        <fullName evidence="7">Translocation/assembly module TamB domain-containing protein</fullName>
    </submittedName>
</protein>
<evidence type="ECO:0000259" key="6">
    <source>
        <dbReference type="Pfam" id="PF04357"/>
    </source>
</evidence>
<feature type="signal peptide" evidence="5">
    <location>
        <begin position="1"/>
        <end position="17"/>
    </location>
</feature>
<dbReference type="InterPro" id="IPR007452">
    <property type="entry name" value="TamB_C"/>
</dbReference>
<keyword evidence="3" id="KW-1133">Transmembrane helix</keyword>
<sequence length="1277" mass="133498">MRFMVFLLCFLPSLALAQEDEGGGTFLTRFVENALSGENRNVVITGFSGALSSRATIERMTFADDEGIWMTIDDAVLDWNRTALLRGRIEISELAAEHIAITRTPETAEPAGPAPEARPFALPELPVAVRINRLDVARLDLGAALFGQEATFTAGGSVQLERGEGTAALDIRRIDGPEARFRLEGHYDNATRELDLDLDLSEDQDGIISRLIGVPGTPALSLTIDGSGTLDDFAARISLVTDDVERLAGRVTLITETDAEGRATRRFSTDVAGDIAPLFAPDYQDFFGPEIVLQSEGARLPDGRVVLSQLDLRAQALILRGELEIGADGLPERVDVTGRIGTADGSPILLPIRPRTRITSADLVLALDGLADDNWNLRLQIAGLDRRSLGIEALRLTGAGTIRRDADGRFIGGTLAYAAQGIDPRDAALRRALGDDIGGEMEILWQDDGQVQLPRFTLSGEDYGLAGNAIIAGLEEALTINGTISARGDDIARLSDLAKRDLSGTAAAEVTGSYATLTGAFDAVAAVTGTDLRFDQPEVDRLLAGESRIELSARRNTDGLTLRSLRATATTLSALAHGQLATAGSDITAELDFSDLSVLGGPFRGALVGTARFTETEGGPQRLRLEATAQGLAIGQDQADRLLAGESTISLDATRADEVITVEALQVNAATLAARVTGTLAEGASALAASLGFSDLSVLGPGFAGALEAEAQLNENGALRRLQLEAQGTNLAIGQTQADALLRGPTQLALDATEENGRLRVQAFTLSNPQLTASATGAAEGDSRLVNLTARLANLAVIQPEFPGPLTIAGTITENGSYGVDVTAQGPGGIDARITGSAASDLSAVDLAVVGSAQAALANLFIQPRSVTGPLNFNLRLNGPPALASVSGNLTGQGLRIVDPELGLTLEQGNVRADLAGGQATIAASAGFPQGGQLSLSGPISLTAPFNADLRLALQDARLVDPELYETSVSGTVAITGPLAGGGRITGELRLGETNLRIPSTGFGPAGYIPEPMTHVNEPAAVRETRSRAGLLGDGRGNGATGGGAAPFSLDVTISAPNQVFIRGRGLDAELGGAIQLTGTTANIIPIGEFSLIRGRLDLLGQRFVLDEGLARLQGRFVPYIRLAASTESEGVSVTILVEGEANEPEIRFLSSPDLPEEEVLARLLFGRGLTNLSPLQAAQLAGAVATLAGRGGEGIVGRLRQNFGLDDLDITTDEDGGTGVRLGRYLSENIYTDVTVGSDGTTEINLNLDVSRSVTVRGRLDNSGETGLGVYYERDY</sequence>
<proteinExistence type="predicted"/>
<dbReference type="Pfam" id="PF04357">
    <property type="entry name" value="TamB"/>
    <property type="match status" value="1"/>
</dbReference>
<name>A0ABW2UMB9_9RHOB</name>
<evidence type="ECO:0000256" key="2">
    <source>
        <dbReference type="ARBA" id="ARBA00022692"/>
    </source>
</evidence>
<keyword evidence="2" id="KW-0812">Transmembrane</keyword>
<dbReference type="PANTHER" id="PTHR36985:SF1">
    <property type="entry name" value="TRANSLOCATION AND ASSEMBLY MODULE SUBUNIT TAMB"/>
    <property type="match status" value="1"/>
</dbReference>
<comment type="subcellular location">
    <subcellularLocation>
        <location evidence="1">Membrane</location>
        <topology evidence="1">Single-pass membrane protein</topology>
    </subcellularLocation>
</comment>
<dbReference type="EMBL" id="JBHTFQ010000011">
    <property type="protein sequence ID" value="MFC7705897.1"/>
    <property type="molecule type" value="Genomic_DNA"/>
</dbReference>
<accession>A0ABW2UMB9</accession>
<reference evidence="8" key="1">
    <citation type="journal article" date="2019" name="Int. J. Syst. Evol. Microbiol.">
        <title>The Global Catalogue of Microorganisms (GCM) 10K type strain sequencing project: providing services to taxonomists for standard genome sequencing and annotation.</title>
        <authorList>
            <consortium name="The Broad Institute Genomics Platform"/>
            <consortium name="The Broad Institute Genome Sequencing Center for Infectious Disease"/>
            <person name="Wu L."/>
            <person name="Ma J."/>
        </authorList>
    </citation>
    <scope>NUCLEOTIDE SEQUENCE [LARGE SCALE GENOMIC DNA]</scope>
    <source>
        <strain evidence="8">CGMCC 1.12750</strain>
    </source>
</reference>
<gene>
    <name evidence="7" type="ORF">ACFQXB_17075</name>
</gene>
<dbReference type="PANTHER" id="PTHR36985">
    <property type="entry name" value="TRANSLOCATION AND ASSEMBLY MODULE SUBUNIT TAMB"/>
    <property type="match status" value="1"/>
</dbReference>
<evidence type="ECO:0000313" key="8">
    <source>
        <dbReference type="Proteomes" id="UP001596516"/>
    </source>
</evidence>
<evidence type="ECO:0000256" key="4">
    <source>
        <dbReference type="ARBA" id="ARBA00023136"/>
    </source>
</evidence>
<organism evidence="7 8">
    <name type="scientific">Plastorhodobacter daqingensis</name>
    <dbReference type="NCBI Taxonomy" id="1387281"/>
    <lineage>
        <taxon>Bacteria</taxon>
        <taxon>Pseudomonadati</taxon>
        <taxon>Pseudomonadota</taxon>
        <taxon>Alphaproteobacteria</taxon>
        <taxon>Rhodobacterales</taxon>
        <taxon>Paracoccaceae</taxon>
        <taxon>Plastorhodobacter</taxon>
    </lineage>
</organism>
<dbReference type="Proteomes" id="UP001596516">
    <property type="component" value="Unassembled WGS sequence"/>
</dbReference>
<evidence type="ECO:0000256" key="1">
    <source>
        <dbReference type="ARBA" id="ARBA00004167"/>
    </source>
</evidence>
<evidence type="ECO:0000313" key="7">
    <source>
        <dbReference type="EMBL" id="MFC7705897.1"/>
    </source>
</evidence>
<keyword evidence="5" id="KW-0732">Signal</keyword>
<evidence type="ECO:0000256" key="3">
    <source>
        <dbReference type="ARBA" id="ARBA00022989"/>
    </source>
</evidence>
<evidence type="ECO:0000256" key="5">
    <source>
        <dbReference type="SAM" id="SignalP"/>
    </source>
</evidence>